<gene>
    <name evidence="2" type="ORF">BS50DRAFT_644425</name>
</gene>
<evidence type="ECO:0000313" key="2">
    <source>
        <dbReference type="EMBL" id="PSN75537.1"/>
    </source>
</evidence>
<dbReference type="Proteomes" id="UP000240883">
    <property type="component" value="Unassembled WGS sequence"/>
</dbReference>
<proteinExistence type="predicted"/>
<feature type="region of interest" description="Disordered" evidence="1">
    <location>
        <begin position="99"/>
        <end position="122"/>
    </location>
</feature>
<keyword evidence="3" id="KW-1185">Reference proteome</keyword>
<evidence type="ECO:0000313" key="3">
    <source>
        <dbReference type="Proteomes" id="UP000240883"/>
    </source>
</evidence>
<dbReference type="Gene3D" id="1.10.220.160">
    <property type="match status" value="1"/>
</dbReference>
<sequence length="465" mass="52955">MEGVAGEMFAAFLHVPCHFTSTSRSIYPLFTAQCCAEIRYHRYNDNAVVPMSIAPHIRSEELDKMFSIGPSSSSSSNSSSSASASASASALAGSSHHSSDVSIYEEAERNRGKFEPPDRCTPPCQSQCIESRMVTCPECCWKRYCSVACRNKHLNDHMREDCAFLRPLMRALSSGKVFHHLRSLLKFRDGEGEARALEEGATFSLRTSWEKRPKSPTWTTPPFLYKNESIEAVRIPFDDGSIQTIHVDISREGVDDVNFIVCRRLESDIESVSENPVSQDIHYIKVSRTWLRDRDEWIGPFHSRSNLMLLKTWSIILHAGIRAQIHKFCKELQANGGMDQIEWIETLLPNNTVLRITFVTQNSPEVAARLLHYVEEPPTIFYQVIEKQREKGISGQYDHWNTEMVATCDTLEKADMHFDEKARGKRLIDDSNDHVLFAKGRYDRLTIEEMDPSELELRHSSLSLS</sequence>
<name>A0A2T2PCZ7_CORCC</name>
<evidence type="ECO:0000256" key="1">
    <source>
        <dbReference type="SAM" id="MobiDB-lite"/>
    </source>
</evidence>
<protein>
    <submittedName>
        <fullName evidence="2">Uncharacterized protein</fullName>
    </submittedName>
</protein>
<dbReference type="AlphaFoldDB" id="A0A2T2PCZ7"/>
<organism evidence="2 3">
    <name type="scientific">Corynespora cassiicola Philippines</name>
    <dbReference type="NCBI Taxonomy" id="1448308"/>
    <lineage>
        <taxon>Eukaryota</taxon>
        <taxon>Fungi</taxon>
        <taxon>Dikarya</taxon>
        <taxon>Ascomycota</taxon>
        <taxon>Pezizomycotina</taxon>
        <taxon>Dothideomycetes</taxon>
        <taxon>Pleosporomycetidae</taxon>
        <taxon>Pleosporales</taxon>
        <taxon>Corynesporascaceae</taxon>
        <taxon>Corynespora</taxon>
    </lineage>
</organism>
<accession>A0A2T2PCZ7</accession>
<dbReference type="Gene3D" id="6.10.140.2220">
    <property type="match status" value="1"/>
</dbReference>
<reference evidence="2 3" key="1">
    <citation type="journal article" date="2018" name="Front. Microbiol.">
        <title>Genome-Wide Analysis of Corynespora cassiicola Leaf Fall Disease Putative Effectors.</title>
        <authorList>
            <person name="Lopez D."/>
            <person name="Ribeiro S."/>
            <person name="Label P."/>
            <person name="Fumanal B."/>
            <person name="Venisse J.S."/>
            <person name="Kohler A."/>
            <person name="de Oliveira R.R."/>
            <person name="Labutti K."/>
            <person name="Lipzen A."/>
            <person name="Lail K."/>
            <person name="Bauer D."/>
            <person name="Ohm R.A."/>
            <person name="Barry K.W."/>
            <person name="Spatafora J."/>
            <person name="Grigoriev I.V."/>
            <person name="Martin F.M."/>
            <person name="Pujade-Renaud V."/>
        </authorList>
    </citation>
    <scope>NUCLEOTIDE SEQUENCE [LARGE SCALE GENOMIC DNA]</scope>
    <source>
        <strain evidence="2 3">Philippines</strain>
    </source>
</reference>
<feature type="compositionally biased region" description="Basic and acidic residues" evidence="1">
    <location>
        <begin position="106"/>
        <end position="118"/>
    </location>
</feature>
<dbReference type="EMBL" id="KZ678128">
    <property type="protein sequence ID" value="PSN75537.1"/>
    <property type="molecule type" value="Genomic_DNA"/>
</dbReference>